<dbReference type="EC" id="2.8.2.-" evidence="3"/>
<evidence type="ECO:0000259" key="4">
    <source>
        <dbReference type="Pfam" id="PF00685"/>
    </source>
</evidence>
<evidence type="ECO:0000313" key="6">
    <source>
        <dbReference type="Proteomes" id="UP001151287"/>
    </source>
</evidence>
<dbReference type="Gene3D" id="3.40.50.300">
    <property type="entry name" value="P-loop containing nucleotide triphosphate hydrolases"/>
    <property type="match status" value="1"/>
</dbReference>
<dbReference type="Pfam" id="PF00685">
    <property type="entry name" value="Sulfotransfer_1"/>
    <property type="match status" value="1"/>
</dbReference>
<evidence type="ECO:0000256" key="1">
    <source>
        <dbReference type="ARBA" id="ARBA00005771"/>
    </source>
</evidence>
<dbReference type="AlphaFoldDB" id="A0A9Q0HX77"/>
<dbReference type="Proteomes" id="UP001151287">
    <property type="component" value="Unassembled WGS sequence"/>
</dbReference>
<dbReference type="PANTHER" id="PTHR11783">
    <property type="entry name" value="SULFOTRANSFERASE SULT"/>
    <property type="match status" value="1"/>
</dbReference>
<comment type="similarity">
    <text evidence="1 3">Belongs to the sulfotransferase 1 family.</text>
</comment>
<name>A0A9Q0HX77_9POAL</name>
<keyword evidence="2 3" id="KW-0808">Transferase</keyword>
<reference evidence="5" key="1">
    <citation type="journal article" date="2022" name="Cell">
        <title>Repeat-based holocentromeres influence genome architecture and karyotype evolution.</title>
        <authorList>
            <person name="Hofstatter P.G."/>
            <person name="Thangavel G."/>
            <person name="Lux T."/>
            <person name="Neumann P."/>
            <person name="Vondrak T."/>
            <person name="Novak P."/>
            <person name="Zhang M."/>
            <person name="Costa L."/>
            <person name="Castellani M."/>
            <person name="Scott A."/>
            <person name="Toegelov H."/>
            <person name="Fuchs J."/>
            <person name="Mata-Sucre Y."/>
            <person name="Dias Y."/>
            <person name="Vanzela A.L.L."/>
            <person name="Huettel B."/>
            <person name="Almeida C.C.S."/>
            <person name="Simkova H."/>
            <person name="Souza G."/>
            <person name="Pedrosa-Harand A."/>
            <person name="Macas J."/>
            <person name="Mayer K.F.X."/>
            <person name="Houben A."/>
            <person name="Marques A."/>
        </authorList>
    </citation>
    <scope>NUCLEOTIDE SEQUENCE</scope>
    <source>
        <strain evidence="5">RhyBre1mFocal</strain>
    </source>
</reference>
<dbReference type="InterPro" id="IPR027417">
    <property type="entry name" value="P-loop_NTPase"/>
</dbReference>
<accession>A0A9Q0HX77</accession>
<dbReference type="EMBL" id="JAMQYH010000001">
    <property type="protein sequence ID" value="KAJ1701280.1"/>
    <property type="molecule type" value="Genomic_DNA"/>
</dbReference>
<evidence type="ECO:0000256" key="2">
    <source>
        <dbReference type="ARBA" id="ARBA00022679"/>
    </source>
</evidence>
<dbReference type="SUPFAM" id="SSF52540">
    <property type="entry name" value="P-loop containing nucleoside triphosphate hydrolases"/>
    <property type="match status" value="1"/>
</dbReference>
<comment type="caution">
    <text evidence="5">The sequence shown here is derived from an EMBL/GenBank/DDBJ whole genome shotgun (WGS) entry which is preliminary data.</text>
</comment>
<gene>
    <name evidence="5" type="ORF">LUZ63_001059</name>
</gene>
<evidence type="ECO:0000313" key="5">
    <source>
        <dbReference type="EMBL" id="KAJ1701280.1"/>
    </source>
</evidence>
<keyword evidence="6" id="KW-1185">Reference proteome</keyword>
<dbReference type="OrthoDB" id="692105at2759"/>
<protein>
    <recommendedName>
        <fullName evidence="3">Sulfotransferase</fullName>
        <ecNumber evidence="3">2.8.2.-</ecNumber>
    </recommendedName>
</protein>
<evidence type="ECO:0000256" key="3">
    <source>
        <dbReference type="RuleBase" id="RU361155"/>
    </source>
</evidence>
<proteinExistence type="inferred from homology"/>
<organism evidence="5 6">
    <name type="scientific">Rhynchospora breviuscula</name>
    <dbReference type="NCBI Taxonomy" id="2022672"/>
    <lineage>
        <taxon>Eukaryota</taxon>
        <taxon>Viridiplantae</taxon>
        <taxon>Streptophyta</taxon>
        <taxon>Embryophyta</taxon>
        <taxon>Tracheophyta</taxon>
        <taxon>Spermatophyta</taxon>
        <taxon>Magnoliopsida</taxon>
        <taxon>Liliopsida</taxon>
        <taxon>Poales</taxon>
        <taxon>Cyperaceae</taxon>
        <taxon>Cyperoideae</taxon>
        <taxon>Rhynchosporeae</taxon>
        <taxon>Rhynchospora</taxon>
    </lineage>
</organism>
<dbReference type="GO" id="GO:0008146">
    <property type="term" value="F:sulfotransferase activity"/>
    <property type="evidence" value="ECO:0007669"/>
    <property type="project" value="InterPro"/>
</dbReference>
<feature type="domain" description="Sulfotransferase" evidence="4">
    <location>
        <begin position="3"/>
        <end position="91"/>
    </location>
</feature>
<sequence>MLIDPMNGVVRLANSIGCPFTEEEMKKWFGGNDCEFCSFSKLKNLDVNEKRVRDVLNSCFFRKAAVEDWQNYMTAEMADKLDEITKEKLCDSSFTY</sequence>
<dbReference type="InterPro" id="IPR000863">
    <property type="entry name" value="Sulfotransferase_dom"/>
</dbReference>